<evidence type="ECO:0000313" key="4">
    <source>
        <dbReference type="Proteomes" id="UP000238308"/>
    </source>
</evidence>
<dbReference type="PANTHER" id="PTHR42928">
    <property type="entry name" value="TRICARBOXYLATE-BINDING PROTEIN"/>
    <property type="match status" value="1"/>
</dbReference>
<evidence type="ECO:0000313" key="3">
    <source>
        <dbReference type="EMBL" id="PRY97874.1"/>
    </source>
</evidence>
<name>A0A2T0XG03_9BURK</name>
<organism evidence="3 4">
    <name type="scientific">Jezberella montanilacus</name>
    <dbReference type="NCBI Taxonomy" id="323426"/>
    <lineage>
        <taxon>Bacteria</taxon>
        <taxon>Pseudomonadati</taxon>
        <taxon>Pseudomonadota</taxon>
        <taxon>Betaproteobacteria</taxon>
        <taxon>Burkholderiales</taxon>
        <taxon>Alcaligenaceae</taxon>
        <taxon>Jezberella</taxon>
    </lineage>
</organism>
<feature type="signal peptide" evidence="2">
    <location>
        <begin position="1"/>
        <end position="23"/>
    </location>
</feature>
<dbReference type="CDD" id="cd07012">
    <property type="entry name" value="PBP2_Bug_TTT"/>
    <property type="match status" value="1"/>
</dbReference>
<dbReference type="PANTHER" id="PTHR42928:SF5">
    <property type="entry name" value="BLR1237 PROTEIN"/>
    <property type="match status" value="1"/>
</dbReference>
<dbReference type="Gene3D" id="3.40.190.10">
    <property type="entry name" value="Periplasmic binding protein-like II"/>
    <property type="match status" value="1"/>
</dbReference>
<proteinExistence type="inferred from homology"/>
<comment type="caution">
    <text evidence="3">The sequence shown here is derived from an EMBL/GenBank/DDBJ whole genome shotgun (WGS) entry which is preliminary data.</text>
</comment>
<accession>A0A2T0XG03</accession>
<comment type="similarity">
    <text evidence="1">Belongs to the UPF0065 (bug) family.</text>
</comment>
<dbReference type="RefSeq" id="WP_106227455.1">
    <property type="nucleotide sequence ID" value="NZ_PVTV01000013.1"/>
</dbReference>
<dbReference type="PIRSF" id="PIRSF017082">
    <property type="entry name" value="YflP"/>
    <property type="match status" value="1"/>
</dbReference>
<dbReference type="Proteomes" id="UP000238308">
    <property type="component" value="Unassembled WGS sequence"/>
</dbReference>
<dbReference type="Pfam" id="PF03401">
    <property type="entry name" value="TctC"/>
    <property type="match status" value="1"/>
</dbReference>
<dbReference type="EMBL" id="PVTV01000013">
    <property type="protein sequence ID" value="PRY97874.1"/>
    <property type="molecule type" value="Genomic_DNA"/>
</dbReference>
<dbReference type="SUPFAM" id="SSF53850">
    <property type="entry name" value="Periplasmic binding protein-like II"/>
    <property type="match status" value="1"/>
</dbReference>
<dbReference type="InterPro" id="IPR005064">
    <property type="entry name" value="BUG"/>
</dbReference>
<evidence type="ECO:0000256" key="2">
    <source>
        <dbReference type="SAM" id="SignalP"/>
    </source>
</evidence>
<dbReference type="AlphaFoldDB" id="A0A2T0XG03"/>
<dbReference type="Gene3D" id="3.40.190.150">
    <property type="entry name" value="Bordetella uptake gene, domain 1"/>
    <property type="match status" value="1"/>
</dbReference>
<gene>
    <name evidence="3" type="ORF">BCM14_1584</name>
</gene>
<dbReference type="OrthoDB" id="8678477at2"/>
<keyword evidence="4" id="KW-1185">Reference proteome</keyword>
<sequence length="325" mass="34813">MAYLTRAVVAASALLLMFSGNFAFSQQYPSKPIEWVVPYPAGGGTDTVARTFAQVMGEALGQPIIIFNKPGAATNIAADYVAKAKNDGYVIMSADTGTLAANPFLYNNLTFNVERDFTTIGLTVRFPMILVVNPNVPAHDLRELLDWIKKQANPVAYATPGAGTPHHLTSELFREVTQVKLTHIPYKGAAPAVQDVVSGQVPMMFVDTAAGYQFITSGKLRPIGVASLNRVKGFEQIPTLEEQGLKNFEAYAWQGLIAPAGTAAETINTLNKALLKAIDSDPVKAQLKALGLEATPSSPAAMTEFAAKERSKWSAVIKEAGIKAD</sequence>
<reference evidence="3 4" key="1">
    <citation type="submission" date="2018-03" db="EMBL/GenBank/DDBJ databases">
        <title>Genomic Encyclopedia of Type Strains, Phase III (KMG-III): the genomes of soil and plant-associated and newly described type strains.</title>
        <authorList>
            <person name="Whitman W."/>
        </authorList>
    </citation>
    <scope>NUCLEOTIDE SEQUENCE [LARGE SCALE GENOMIC DNA]</scope>
    <source>
        <strain evidence="3 4">MWH-P2sevCIIIb</strain>
    </source>
</reference>
<evidence type="ECO:0000256" key="1">
    <source>
        <dbReference type="ARBA" id="ARBA00006987"/>
    </source>
</evidence>
<feature type="chain" id="PRO_5015612544" evidence="2">
    <location>
        <begin position="24"/>
        <end position="325"/>
    </location>
</feature>
<dbReference type="InterPro" id="IPR042100">
    <property type="entry name" value="Bug_dom1"/>
</dbReference>
<keyword evidence="3" id="KW-0675">Receptor</keyword>
<protein>
    <submittedName>
        <fullName evidence="3">Tripartite-type tricarboxylate transporter receptor subunit TctC</fullName>
    </submittedName>
</protein>
<keyword evidence="2" id="KW-0732">Signal</keyword>